<gene>
    <name evidence="2" type="ORF">ADN00_03815</name>
</gene>
<dbReference type="OrthoDB" id="9805770at2"/>
<dbReference type="AlphaFoldDB" id="A0A0P6XAB1"/>
<dbReference type="GO" id="GO:0006086">
    <property type="term" value="P:pyruvate decarboxylation to acetyl-CoA"/>
    <property type="evidence" value="ECO:0007669"/>
    <property type="project" value="InterPro"/>
</dbReference>
<name>A0A0P6XAB1_9CHLR</name>
<dbReference type="PROSITE" id="PS50968">
    <property type="entry name" value="BIOTINYL_LIPOYL"/>
    <property type="match status" value="1"/>
</dbReference>
<evidence type="ECO:0000259" key="1">
    <source>
        <dbReference type="PROSITE" id="PS50968"/>
    </source>
</evidence>
<dbReference type="Pfam" id="PF00364">
    <property type="entry name" value="Biotin_lipoyl"/>
    <property type="match status" value="1"/>
</dbReference>
<evidence type="ECO:0000313" key="2">
    <source>
        <dbReference type="EMBL" id="KPL79027.1"/>
    </source>
</evidence>
<proteinExistence type="predicted"/>
<dbReference type="CDD" id="cd06849">
    <property type="entry name" value="lipoyl_domain"/>
    <property type="match status" value="1"/>
</dbReference>
<keyword evidence="3" id="KW-1185">Reference proteome</keyword>
<accession>A0A0P6XAB1</accession>
<protein>
    <recommendedName>
        <fullName evidence="1">Lipoyl-binding domain-containing protein</fullName>
    </recommendedName>
</protein>
<dbReference type="SUPFAM" id="SSF51230">
    <property type="entry name" value="Single hybrid motif"/>
    <property type="match status" value="1"/>
</dbReference>
<dbReference type="GO" id="GO:0045254">
    <property type="term" value="C:pyruvate dehydrogenase complex"/>
    <property type="evidence" value="ECO:0007669"/>
    <property type="project" value="InterPro"/>
</dbReference>
<dbReference type="InterPro" id="IPR045257">
    <property type="entry name" value="E2/Pdx1"/>
</dbReference>
<dbReference type="STRING" id="1134406.ADN00_03815"/>
<dbReference type="InterPro" id="IPR000089">
    <property type="entry name" value="Biotin_lipoyl"/>
</dbReference>
<organism evidence="2 3">
    <name type="scientific">Ornatilinea apprima</name>
    <dbReference type="NCBI Taxonomy" id="1134406"/>
    <lineage>
        <taxon>Bacteria</taxon>
        <taxon>Bacillati</taxon>
        <taxon>Chloroflexota</taxon>
        <taxon>Anaerolineae</taxon>
        <taxon>Anaerolineales</taxon>
        <taxon>Anaerolineaceae</taxon>
        <taxon>Ornatilinea</taxon>
    </lineage>
</organism>
<dbReference type="RefSeq" id="WP_075061638.1">
    <property type="nucleotide sequence ID" value="NZ_LGCL01000015.1"/>
</dbReference>
<sequence>MEMQVRMPAFGPKTEKGTLTEWLVKEGQQVRAGDALAELEADKQAHTLSAPLDGVIAELTVEDVPCEVAVGAVLCVIRVGE</sequence>
<dbReference type="Proteomes" id="UP000050417">
    <property type="component" value="Unassembled WGS sequence"/>
</dbReference>
<dbReference type="PANTHER" id="PTHR23151:SF90">
    <property type="entry name" value="DIHYDROLIPOYLLYSINE-RESIDUE ACETYLTRANSFERASE COMPONENT OF PYRUVATE DEHYDROGENASE COMPLEX, MITOCHONDRIAL-RELATED"/>
    <property type="match status" value="1"/>
</dbReference>
<reference evidence="2 3" key="1">
    <citation type="submission" date="2015-07" db="EMBL/GenBank/DDBJ databases">
        <title>Genome sequence of Ornatilinea apprima DSM 23815.</title>
        <authorList>
            <person name="Hemp J."/>
            <person name="Ward L.M."/>
            <person name="Pace L.A."/>
            <person name="Fischer W.W."/>
        </authorList>
    </citation>
    <scope>NUCLEOTIDE SEQUENCE [LARGE SCALE GENOMIC DNA]</scope>
    <source>
        <strain evidence="2 3">P3M-1</strain>
    </source>
</reference>
<evidence type="ECO:0000313" key="3">
    <source>
        <dbReference type="Proteomes" id="UP000050417"/>
    </source>
</evidence>
<dbReference type="Gene3D" id="2.40.50.100">
    <property type="match status" value="1"/>
</dbReference>
<comment type="caution">
    <text evidence="2">The sequence shown here is derived from an EMBL/GenBank/DDBJ whole genome shotgun (WGS) entry which is preliminary data.</text>
</comment>
<feature type="domain" description="Lipoyl-binding" evidence="1">
    <location>
        <begin position="2"/>
        <end position="78"/>
    </location>
</feature>
<dbReference type="InterPro" id="IPR011053">
    <property type="entry name" value="Single_hybrid_motif"/>
</dbReference>
<dbReference type="PANTHER" id="PTHR23151">
    <property type="entry name" value="DIHYDROLIPOAMIDE ACETYL/SUCCINYL-TRANSFERASE-RELATED"/>
    <property type="match status" value="1"/>
</dbReference>
<dbReference type="EMBL" id="LGCL01000015">
    <property type="protein sequence ID" value="KPL79027.1"/>
    <property type="molecule type" value="Genomic_DNA"/>
</dbReference>